<sequence length="89" mass="10420">MELPAAGEHVFAVEGIEKKRIRKVTAGKRRMQDGEMLHFYLNASLIQFPPPSQGKIEYLVKWRGWSPKYNTWEPEENILDPRLLVAFQH</sequence>
<dbReference type="Pfam" id="PF00385">
    <property type="entry name" value="Chromo"/>
    <property type="match status" value="1"/>
</dbReference>
<comment type="subcellular location">
    <subcellularLocation>
        <location evidence="1">Nucleus</location>
    </subcellularLocation>
</comment>
<feature type="domain" description="Chromo" evidence="3">
    <location>
        <begin position="11"/>
        <end position="89"/>
    </location>
</feature>
<keyword evidence="5" id="KW-1185">Reference proteome</keyword>
<gene>
    <name evidence="4" type="ORF">GOODEAATRI_013043</name>
</gene>
<dbReference type="PROSITE" id="PS50013">
    <property type="entry name" value="CHROMO_2"/>
    <property type="match status" value="1"/>
</dbReference>
<dbReference type="PROSITE" id="PS00598">
    <property type="entry name" value="CHROMO_1"/>
    <property type="match status" value="1"/>
</dbReference>
<dbReference type="SUPFAM" id="SSF54160">
    <property type="entry name" value="Chromo domain-like"/>
    <property type="match status" value="1"/>
</dbReference>
<protein>
    <recommendedName>
        <fullName evidence="3">Chromo domain-containing protein</fullName>
    </recommendedName>
</protein>
<reference evidence="4 5" key="1">
    <citation type="submission" date="2021-06" db="EMBL/GenBank/DDBJ databases">
        <authorList>
            <person name="Palmer J.M."/>
        </authorList>
    </citation>
    <scope>NUCLEOTIDE SEQUENCE [LARGE SCALE GENOMIC DNA]</scope>
    <source>
        <strain evidence="4 5">GA_2019</strain>
        <tissue evidence="4">Muscle</tissue>
    </source>
</reference>
<proteinExistence type="predicted"/>
<evidence type="ECO:0000313" key="4">
    <source>
        <dbReference type="EMBL" id="MEQ2165056.1"/>
    </source>
</evidence>
<feature type="non-terminal residue" evidence="4">
    <location>
        <position position="89"/>
    </location>
</feature>
<dbReference type="PANTHER" id="PTHR46727">
    <property type="entry name" value="E3 SUMO-PROTEIN LIGASE CBX4"/>
    <property type="match status" value="1"/>
</dbReference>
<dbReference type="InterPro" id="IPR043531">
    <property type="entry name" value="CBX4"/>
</dbReference>
<dbReference type="EMBL" id="JAHRIO010020850">
    <property type="protein sequence ID" value="MEQ2165056.1"/>
    <property type="molecule type" value="Genomic_DNA"/>
</dbReference>
<evidence type="ECO:0000313" key="5">
    <source>
        <dbReference type="Proteomes" id="UP001476798"/>
    </source>
</evidence>
<accession>A0ABV0N1U4</accession>
<dbReference type="SMART" id="SM00298">
    <property type="entry name" value="CHROMO"/>
    <property type="match status" value="1"/>
</dbReference>
<name>A0ABV0N1U4_9TELE</name>
<dbReference type="InterPro" id="IPR016197">
    <property type="entry name" value="Chromo-like_dom_sf"/>
</dbReference>
<dbReference type="InterPro" id="IPR000953">
    <property type="entry name" value="Chromo/chromo_shadow_dom"/>
</dbReference>
<evidence type="ECO:0000256" key="1">
    <source>
        <dbReference type="ARBA" id="ARBA00004123"/>
    </source>
</evidence>
<organism evidence="4 5">
    <name type="scientific">Goodea atripinnis</name>
    <dbReference type="NCBI Taxonomy" id="208336"/>
    <lineage>
        <taxon>Eukaryota</taxon>
        <taxon>Metazoa</taxon>
        <taxon>Chordata</taxon>
        <taxon>Craniata</taxon>
        <taxon>Vertebrata</taxon>
        <taxon>Euteleostomi</taxon>
        <taxon>Actinopterygii</taxon>
        <taxon>Neopterygii</taxon>
        <taxon>Teleostei</taxon>
        <taxon>Neoteleostei</taxon>
        <taxon>Acanthomorphata</taxon>
        <taxon>Ovalentaria</taxon>
        <taxon>Atherinomorphae</taxon>
        <taxon>Cyprinodontiformes</taxon>
        <taxon>Goodeidae</taxon>
        <taxon>Goodea</taxon>
    </lineage>
</organism>
<keyword evidence="2" id="KW-0539">Nucleus</keyword>
<evidence type="ECO:0000259" key="3">
    <source>
        <dbReference type="PROSITE" id="PS50013"/>
    </source>
</evidence>
<comment type="caution">
    <text evidence="4">The sequence shown here is derived from an EMBL/GenBank/DDBJ whole genome shotgun (WGS) entry which is preliminary data.</text>
</comment>
<dbReference type="PANTHER" id="PTHR46727:SF4">
    <property type="entry name" value="E3 SUMO-PROTEIN LIGASE CBX4"/>
    <property type="match status" value="1"/>
</dbReference>
<dbReference type="InterPro" id="IPR023780">
    <property type="entry name" value="Chromo_domain"/>
</dbReference>
<dbReference type="Proteomes" id="UP001476798">
    <property type="component" value="Unassembled WGS sequence"/>
</dbReference>
<dbReference type="Gene3D" id="2.40.50.40">
    <property type="match status" value="1"/>
</dbReference>
<evidence type="ECO:0000256" key="2">
    <source>
        <dbReference type="ARBA" id="ARBA00023242"/>
    </source>
</evidence>
<dbReference type="InterPro" id="IPR023779">
    <property type="entry name" value="Chromodomain_CS"/>
</dbReference>